<evidence type="ECO:0000259" key="3">
    <source>
        <dbReference type="Pfam" id="PF21924"/>
    </source>
</evidence>
<evidence type="ECO:0000313" key="5">
    <source>
        <dbReference type="Proteomes" id="UP001316803"/>
    </source>
</evidence>
<dbReference type="Gene3D" id="1.20.5.370">
    <property type="match status" value="1"/>
</dbReference>
<dbReference type="PANTHER" id="PTHR42067">
    <property type="entry name" value="YALI0C15378P"/>
    <property type="match status" value="1"/>
</dbReference>
<feature type="region of interest" description="Disordered" evidence="2">
    <location>
        <begin position="210"/>
        <end position="353"/>
    </location>
</feature>
<proteinExistence type="predicted"/>
<dbReference type="PANTHER" id="PTHR42067:SF1">
    <property type="entry name" value="MITOTIC APPARATUS PROTEIN P62"/>
    <property type="match status" value="1"/>
</dbReference>
<keyword evidence="1" id="KW-0175">Coiled coil</keyword>
<accession>A0AAN8EPB9</accession>
<dbReference type="InterPro" id="IPR053962">
    <property type="entry name" value="XRCC4_CC"/>
</dbReference>
<evidence type="ECO:0000256" key="1">
    <source>
        <dbReference type="SAM" id="Coils"/>
    </source>
</evidence>
<dbReference type="SUPFAM" id="SSF58022">
    <property type="entry name" value="XRCC4, C-terminal oligomerization domain"/>
    <property type="match status" value="1"/>
</dbReference>
<evidence type="ECO:0000256" key="2">
    <source>
        <dbReference type="SAM" id="MobiDB-lite"/>
    </source>
</evidence>
<name>A0AAN8EPB9_9EURO</name>
<reference evidence="4 5" key="1">
    <citation type="submission" date="2022-12" db="EMBL/GenBank/DDBJ databases">
        <title>Genomic features and morphological characterization of a novel Knufia sp. strain isolated from spacecraft assembly facility.</title>
        <authorList>
            <person name="Teixeira M."/>
            <person name="Chander A.M."/>
            <person name="Stajich J.E."/>
            <person name="Venkateswaran K."/>
        </authorList>
    </citation>
    <scope>NUCLEOTIDE SEQUENCE [LARGE SCALE GENOMIC DNA]</scope>
    <source>
        <strain evidence="4 5">FJI-L2-BK-P2</strain>
    </source>
</reference>
<gene>
    <name evidence="4" type="ORF">OHC33_007859</name>
</gene>
<sequence>MESWTIKLPQADKAEDPILIHVSRKHGGKTLDLDLLATDGEQAWRTQVRERKLDIYRAENYEGTSGEWSSILQYAFIFSPDVVLPSAIRDSLEIVCKRSGKSSKPGLTITLRTRVEDIERRLGRVELSFTEDTDDVDIFGWTSQAIQTRDDISARLSERQSSLEEAQKEIGSLKKRLEELIVAKVEHESQLLAKFALLLNEKKLRIRTQQRQIAEADRPARRDASTKTSKVSRKRKQDPKKQDSDTGEESEGFEAMDLDNTLENMEEQESDQAQATPSDTETDTDEDAAPNQRPPIISKQQDEKSSSATPPPRNLPFSNKPRGIVAEAGKPTDTSMAGTAEDDDETASEDDEL</sequence>
<comment type="caution">
    <text evidence="4">The sequence shown here is derived from an EMBL/GenBank/DDBJ whole genome shotgun (WGS) entry which is preliminary data.</text>
</comment>
<dbReference type="EMBL" id="JAKLMC020000022">
    <property type="protein sequence ID" value="KAK5951106.1"/>
    <property type="molecule type" value="Genomic_DNA"/>
</dbReference>
<keyword evidence="5" id="KW-1185">Reference proteome</keyword>
<dbReference type="Pfam" id="PF21924">
    <property type="entry name" value="XRCC4_CC"/>
    <property type="match status" value="1"/>
</dbReference>
<organism evidence="4 5">
    <name type="scientific">Knufia fluminis</name>
    <dbReference type="NCBI Taxonomy" id="191047"/>
    <lineage>
        <taxon>Eukaryota</taxon>
        <taxon>Fungi</taxon>
        <taxon>Dikarya</taxon>
        <taxon>Ascomycota</taxon>
        <taxon>Pezizomycotina</taxon>
        <taxon>Eurotiomycetes</taxon>
        <taxon>Chaetothyriomycetidae</taxon>
        <taxon>Chaetothyriales</taxon>
        <taxon>Trichomeriaceae</taxon>
        <taxon>Knufia</taxon>
    </lineage>
</organism>
<dbReference type="Proteomes" id="UP001316803">
    <property type="component" value="Unassembled WGS sequence"/>
</dbReference>
<protein>
    <recommendedName>
        <fullName evidence="3">XRCC4 coiled-coil domain-containing protein</fullName>
    </recommendedName>
</protein>
<feature type="compositionally biased region" description="Basic and acidic residues" evidence="2">
    <location>
        <begin position="214"/>
        <end position="225"/>
    </location>
</feature>
<dbReference type="AlphaFoldDB" id="A0AAN8EPB9"/>
<dbReference type="InterPro" id="IPR014751">
    <property type="entry name" value="XRCC4-like_C"/>
</dbReference>
<feature type="domain" description="XRCC4 coiled-coil" evidence="3">
    <location>
        <begin position="160"/>
        <end position="208"/>
    </location>
</feature>
<feature type="compositionally biased region" description="Acidic residues" evidence="2">
    <location>
        <begin position="245"/>
        <end position="257"/>
    </location>
</feature>
<feature type="coiled-coil region" evidence="1">
    <location>
        <begin position="149"/>
        <end position="183"/>
    </location>
</feature>
<feature type="compositionally biased region" description="Acidic residues" evidence="2">
    <location>
        <begin position="340"/>
        <end position="353"/>
    </location>
</feature>
<evidence type="ECO:0000313" key="4">
    <source>
        <dbReference type="EMBL" id="KAK5951106.1"/>
    </source>
</evidence>